<accession>A0A2D0N191</accession>
<evidence type="ECO:0000313" key="1">
    <source>
        <dbReference type="EMBL" id="PHN02148.1"/>
    </source>
</evidence>
<keyword evidence="2" id="KW-1185">Reference proteome</keyword>
<dbReference type="InterPro" id="IPR028961">
    <property type="entry name" value="Imm21"/>
</dbReference>
<dbReference type="Proteomes" id="UP000223913">
    <property type="component" value="Unassembled WGS sequence"/>
</dbReference>
<protein>
    <submittedName>
        <fullName evidence="1">Uncharacterized protein</fullName>
    </submittedName>
</protein>
<dbReference type="Pfam" id="PF15589">
    <property type="entry name" value="Imm21"/>
    <property type="match status" value="1"/>
</dbReference>
<dbReference type="EMBL" id="PDUD01000044">
    <property type="protein sequence ID" value="PHN02148.1"/>
    <property type="molecule type" value="Genomic_DNA"/>
</dbReference>
<name>A0A2D0N191_FLAN2</name>
<sequence length="194" mass="21870">MKMNKRARKLKWIGSLGGPSVIIGAPLLKLWSGIGSVEGAGRGEYEEVEDSMDPQQSHYGLACSVEDPIASVRIAEGGDAVIVIGDLPDLMTVIGESRYGNKIIAKWDYGDSTEEFESFLDYERLNQLNGWTINFDIQLEDRKFYLLDATVSGFDLFGQDVIIFYLQPGHYQVSTLQYQPNDRTSMLLHRIRRN</sequence>
<comment type="caution">
    <text evidence="1">The sequence shown here is derived from an EMBL/GenBank/DDBJ whole genome shotgun (WGS) entry which is preliminary data.</text>
</comment>
<gene>
    <name evidence="1" type="ORF">CRP01_33710</name>
</gene>
<reference evidence="1 2" key="1">
    <citation type="submission" date="2017-10" db="EMBL/GenBank/DDBJ databases">
        <title>The draft genome sequence of Lewinella nigricans NBRC 102662.</title>
        <authorList>
            <person name="Wang K."/>
        </authorList>
    </citation>
    <scope>NUCLEOTIDE SEQUENCE [LARGE SCALE GENOMIC DNA]</scope>
    <source>
        <strain evidence="1 2">NBRC 102662</strain>
    </source>
</reference>
<organism evidence="1 2">
    <name type="scientific">Flavilitoribacter nigricans (strain ATCC 23147 / DSM 23189 / NBRC 102662 / NCIMB 1420 / SS-2)</name>
    <name type="common">Lewinella nigricans</name>
    <dbReference type="NCBI Taxonomy" id="1122177"/>
    <lineage>
        <taxon>Bacteria</taxon>
        <taxon>Pseudomonadati</taxon>
        <taxon>Bacteroidota</taxon>
        <taxon>Saprospiria</taxon>
        <taxon>Saprospirales</taxon>
        <taxon>Lewinellaceae</taxon>
        <taxon>Flavilitoribacter</taxon>
    </lineage>
</organism>
<evidence type="ECO:0000313" key="2">
    <source>
        <dbReference type="Proteomes" id="UP000223913"/>
    </source>
</evidence>
<dbReference type="AlphaFoldDB" id="A0A2D0N191"/>
<dbReference type="OrthoDB" id="3471576at2"/>
<proteinExistence type="predicted"/>